<comment type="catalytic activity">
    <reaction evidence="15 16">
        <text>[GlcNAc-(1-&gt;4)-Mur2Ac(oyl-L-Ala-gamma-D-Glu-L-Lys-D-Ala-D-Ala)](n)-di-trans,octa-cis-undecaprenyl diphosphate + beta-D-GlcNAc-(1-&gt;4)-Mur2Ac(oyl-L-Ala-gamma-D-Glu-L-Lys-D-Ala-D-Ala)-di-trans,octa-cis-undecaprenyl diphosphate = [GlcNAc-(1-&gt;4)-Mur2Ac(oyl-L-Ala-gamma-D-Glu-L-Lys-D-Ala-D-Ala)](n+1)-di-trans,octa-cis-undecaprenyl diphosphate + di-trans,octa-cis-undecaprenyl diphosphate + H(+)</text>
        <dbReference type="Rhea" id="RHEA:23708"/>
        <dbReference type="Rhea" id="RHEA-COMP:9602"/>
        <dbReference type="Rhea" id="RHEA-COMP:9603"/>
        <dbReference type="ChEBI" id="CHEBI:15378"/>
        <dbReference type="ChEBI" id="CHEBI:58405"/>
        <dbReference type="ChEBI" id="CHEBI:60033"/>
        <dbReference type="ChEBI" id="CHEBI:78435"/>
        <dbReference type="EC" id="2.4.99.28"/>
    </reaction>
</comment>
<name>A0ABN1LH13_9ALTE</name>
<evidence type="ECO:0000313" key="18">
    <source>
        <dbReference type="EMBL" id="GAA0855542.1"/>
    </source>
</evidence>
<evidence type="ECO:0000256" key="17">
    <source>
        <dbReference type="SAM" id="MobiDB-lite"/>
    </source>
</evidence>
<keyword evidence="13 16" id="KW-0961">Cell wall biogenesis/degradation</keyword>
<accession>A0ABN1LH13</accession>
<keyword evidence="12 16" id="KW-0131">Cell cycle</keyword>
<keyword evidence="9 16" id="KW-0573">Peptidoglycan synthesis</keyword>
<evidence type="ECO:0000256" key="11">
    <source>
        <dbReference type="ARBA" id="ARBA00023136"/>
    </source>
</evidence>
<comment type="similarity">
    <text evidence="14 16">Belongs to the SEDS family. FtsW subfamily.</text>
</comment>
<dbReference type="Pfam" id="PF01098">
    <property type="entry name" value="FTSW_RODA_SPOVE"/>
    <property type="match status" value="1"/>
</dbReference>
<comment type="pathway">
    <text evidence="2 16">Cell wall biogenesis; peptidoglycan biosynthesis.</text>
</comment>
<feature type="compositionally biased region" description="Basic residues" evidence="17">
    <location>
        <begin position="403"/>
        <end position="416"/>
    </location>
</feature>
<feature type="transmembrane region" description="Helical" evidence="16">
    <location>
        <begin position="168"/>
        <end position="185"/>
    </location>
</feature>
<dbReference type="EC" id="2.4.99.28" evidence="16"/>
<dbReference type="PROSITE" id="PS00428">
    <property type="entry name" value="FTSW_RODA_SPOVE"/>
    <property type="match status" value="1"/>
</dbReference>
<evidence type="ECO:0000256" key="9">
    <source>
        <dbReference type="ARBA" id="ARBA00022984"/>
    </source>
</evidence>
<gene>
    <name evidence="16 18" type="primary">ftsW</name>
    <name evidence="18" type="ORF">GCM10009114_14610</name>
</gene>
<keyword evidence="11 16" id="KW-0472">Membrane</keyword>
<feature type="transmembrane region" description="Helical" evidence="16">
    <location>
        <begin position="334"/>
        <end position="355"/>
    </location>
</feature>
<feature type="transmembrane region" description="Helical" evidence="16">
    <location>
        <begin position="191"/>
        <end position="208"/>
    </location>
</feature>
<keyword evidence="5 16" id="KW-0328">Glycosyltransferase</keyword>
<feature type="transmembrane region" description="Helical" evidence="16">
    <location>
        <begin position="213"/>
        <end position="233"/>
    </location>
</feature>
<organism evidence="18 19">
    <name type="scientific">Aliiglaciecola litoralis</name>
    <dbReference type="NCBI Taxonomy" id="582857"/>
    <lineage>
        <taxon>Bacteria</taxon>
        <taxon>Pseudomonadati</taxon>
        <taxon>Pseudomonadota</taxon>
        <taxon>Gammaproteobacteria</taxon>
        <taxon>Alteromonadales</taxon>
        <taxon>Alteromonadaceae</taxon>
        <taxon>Aliiglaciecola</taxon>
    </lineage>
</organism>
<feature type="transmembrane region" description="Helical" evidence="16">
    <location>
        <begin position="367"/>
        <end position="386"/>
    </location>
</feature>
<keyword evidence="10 16" id="KW-1133">Transmembrane helix</keyword>
<dbReference type="GO" id="GO:0051301">
    <property type="term" value="P:cell division"/>
    <property type="evidence" value="ECO:0007669"/>
    <property type="project" value="UniProtKB-KW"/>
</dbReference>
<dbReference type="InterPro" id="IPR013437">
    <property type="entry name" value="FtsW"/>
</dbReference>
<dbReference type="RefSeq" id="WP_343858199.1">
    <property type="nucleotide sequence ID" value="NZ_BAAAFD010000003.1"/>
</dbReference>
<evidence type="ECO:0000256" key="5">
    <source>
        <dbReference type="ARBA" id="ARBA00022676"/>
    </source>
</evidence>
<feature type="transmembrane region" description="Helical" evidence="16">
    <location>
        <begin position="135"/>
        <end position="156"/>
    </location>
</feature>
<comment type="subcellular location">
    <subcellularLocation>
        <location evidence="16">Cell inner membrane</location>
        <topology evidence="16">Multi-pass membrane protein</topology>
    </subcellularLocation>
    <subcellularLocation>
        <location evidence="1">Cell membrane</location>
        <topology evidence="1">Multi-pass membrane protein</topology>
    </subcellularLocation>
    <text evidence="16">Localizes to the division septum.</text>
</comment>
<evidence type="ECO:0000256" key="10">
    <source>
        <dbReference type="ARBA" id="ARBA00022989"/>
    </source>
</evidence>
<proteinExistence type="inferred from homology"/>
<dbReference type="HAMAP" id="MF_00913">
    <property type="entry name" value="PGT_FtsW_proteobact"/>
    <property type="match status" value="1"/>
</dbReference>
<evidence type="ECO:0000256" key="15">
    <source>
        <dbReference type="ARBA" id="ARBA00049902"/>
    </source>
</evidence>
<sequence length="432" mass="47650">MTDHSLQNDTSFKESGLRKLFAQRHDDRTTQRIPFDVNFILLSLALMTIGLVIVTSASMPVAARLFDDPFHFAIRHGIYLILASIAACVVMQIPMQWWRVSNPYLLLSAVMLLILVLFIGRNVNGATRWLAVGPITIQVAEIAKLFFFCYLAGYLVRRYEEVTENLKGFIKPLIVFFVLALLLLLQPDLGTVVVMFATTIGLLFLAGAKLWQFFGLVITGLAAITALILMEGYRVDRMTYFLDPWAKPFGEGYQLTQSLMAFGRGDWLGQGLGNSLQKLEYLPEAHTDFIVSILAEEFGFIGVAVVLAVLFVLVFKALKLGNLALANERPFEAYLAYAIGIWFSFQTAVNVGASAGILPTKGLTLPLVSYGGSSMIVMAVAVALLVRIDFEIRVDGVQAMSKGSKKKSSKGKSKVKKLIDDLSQSNSEASHE</sequence>
<evidence type="ECO:0000256" key="16">
    <source>
        <dbReference type="HAMAP-Rule" id="MF_00913"/>
    </source>
</evidence>
<evidence type="ECO:0000256" key="2">
    <source>
        <dbReference type="ARBA" id="ARBA00004752"/>
    </source>
</evidence>
<keyword evidence="4 16" id="KW-0132">Cell division</keyword>
<evidence type="ECO:0000256" key="3">
    <source>
        <dbReference type="ARBA" id="ARBA00022475"/>
    </source>
</evidence>
<evidence type="ECO:0000256" key="1">
    <source>
        <dbReference type="ARBA" id="ARBA00004651"/>
    </source>
</evidence>
<keyword evidence="3 16" id="KW-1003">Cell membrane</keyword>
<dbReference type="NCBIfam" id="TIGR02614">
    <property type="entry name" value="ftsW"/>
    <property type="match status" value="1"/>
</dbReference>
<dbReference type="PANTHER" id="PTHR30474:SF2">
    <property type="entry name" value="PEPTIDOGLYCAN GLYCOSYLTRANSFERASE FTSW-RELATED"/>
    <property type="match status" value="1"/>
</dbReference>
<comment type="caution">
    <text evidence="18">The sequence shown here is derived from an EMBL/GenBank/DDBJ whole genome shotgun (WGS) entry which is preliminary data.</text>
</comment>
<dbReference type="NCBIfam" id="NF008042">
    <property type="entry name" value="PRK10774.1"/>
    <property type="match status" value="1"/>
</dbReference>
<evidence type="ECO:0000256" key="6">
    <source>
        <dbReference type="ARBA" id="ARBA00022679"/>
    </source>
</evidence>
<keyword evidence="19" id="KW-1185">Reference proteome</keyword>
<evidence type="ECO:0000256" key="7">
    <source>
        <dbReference type="ARBA" id="ARBA00022692"/>
    </source>
</evidence>
<evidence type="ECO:0000313" key="19">
    <source>
        <dbReference type="Proteomes" id="UP001500359"/>
    </source>
</evidence>
<feature type="transmembrane region" description="Helical" evidence="16">
    <location>
        <begin position="104"/>
        <end position="123"/>
    </location>
</feature>
<dbReference type="InterPro" id="IPR001182">
    <property type="entry name" value="FtsW/RodA"/>
</dbReference>
<keyword evidence="7 16" id="KW-0812">Transmembrane</keyword>
<evidence type="ECO:0000256" key="8">
    <source>
        <dbReference type="ARBA" id="ARBA00022960"/>
    </source>
</evidence>
<feature type="compositionally biased region" description="Polar residues" evidence="17">
    <location>
        <begin position="422"/>
        <end position="432"/>
    </location>
</feature>
<feature type="transmembrane region" description="Helical" evidence="16">
    <location>
        <begin position="289"/>
        <end position="314"/>
    </location>
</feature>
<evidence type="ECO:0000256" key="4">
    <source>
        <dbReference type="ARBA" id="ARBA00022618"/>
    </source>
</evidence>
<comment type="function">
    <text evidence="16">Peptidoglycan polymerase that is essential for cell division.</text>
</comment>
<dbReference type="PANTHER" id="PTHR30474">
    <property type="entry name" value="CELL CYCLE PROTEIN"/>
    <property type="match status" value="1"/>
</dbReference>
<evidence type="ECO:0000256" key="12">
    <source>
        <dbReference type="ARBA" id="ARBA00023306"/>
    </source>
</evidence>
<dbReference type="Proteomes" id="UP001500359">
    <property type="component" value="Unassembled WGS sequence"/>
</dbReference>
<feature type="region of interest" description="Disordered" evidence="17">
    <location>
        <begin position="401"/>
        <end position="432"/>
    </location>
</feature>
<protein>
    <recommendedName>
        <fullName evidence="16">Probable peptidoglycan glycosyltransferase FtsW</fullName>
        <shortName evidence="16">PGT</shortName>
        <ecNumber evidence="16">2.4.99.28</ecNumber>
    </recommendedName>
    <alternativeName>
        <fullName evidence="16">Cell division protein FtsW</fullName>
    </alternativeName>
    <alternativeName>
        <fullName evidence="16">Cell wall polymerase</fullName>
    </alternativeName>
    <alternativeName>
        <fullName evidence="16">Peptidoglycan polymerase</fullName>
        <shortName evidence="16">PG polymerase</shortName>
    </alternativeName>
</protein>
<evidence type="ECO:0000256" key="14">
    <source>
        <dbReference type="ARBA" id="ARBA00038053"/>
    </source>
</evidence>
<feature type="transmembrane region" description="Helical" evidence="16">
    <location>
        <begin position="37"/>
        <end position="57"/>
    </location>
</feature>
<reference evidence="18 19" key="1">
    <citation type="journal article" date="2019" name="Int. J. Syst. Evol. Microbiol.">
        <title>The Global Catalogue of Microorganisms (GCM) 10K type strain sequencing project: providing services to taxonomists for standard genome sequencing and annotation.</title>
        <authorList>
            <consortium name="The Broad Institute Genomics Platform"/>
            <consortium name="The Broad Institute Genome Sequencing Center for Infectious Disease"/>
            <person name="Wu L."/>
            <person name="Ma J."/>
        </authorList>
    </citation>
    <scope>NUCLEOTIDE SEQUENCE [LARGE SCALE GENOMIC DNA]</scope>
    <source>
        <strain evidence="18 19">JCM 15896</strain>
    </source>
</reference>
<keyword evidence="16" id="KW-0997">Cell inner membrane</keyword>
<keyword evidence="6 16" id="KW-0808">Transferase</keyword>
<dbReference type="EMBL" id="BAAAFD010000003">
    <property type="protein sequence ID" value="GAA0855542.1"/>
    <property type="molecule type" value="Genomic_DNA"/>
</dbReference>
<feature type="transmembrane region" description="Helical" evidence="16">
    <location>
        <begin position="77"/>
        <end position="97"/>
    </location>
</feature>
<dbReference type="InterPro" id="IPR018365">
    <property type="entry name" value="Cell_cycle_FtsW-rel_CS"/>
</dbReference>
<evidence type="ECO:0000256" key="13">
    <source>
        <dbReference type="ARBA" id="ARBA00023316"/>
    </source>
</evidence>
<keyword evidence="8 16" id="KW-0133">Cell shape</keyword>